<name>A0A9X3S8M9_9ACTN</name>
<dbReference type="CDD" id="cd05243">
    <property type="entry name" value="SDR_a5"/>
    <property type="match status" value="1"/>
</dbReference>
<dbReference type="PANTHER" id="PTHR15020:SF50">
    <property type="entry name" value="UPF0659 PROTEIN YMR090W"/>
    <property type="match status" value="1"/>
</dbReference>
<proteinExistence type="predicted"/>
<dbReference type="Gene3D" id="3.40.50.720">
    <property type="entry name" value="NAD(P)-binding Rossmann-like Domain"/>
    <property type="match status" value="1"/>
</dbReference>
<dbReference type="PANTHER" id="PTHR15020">
    <property type="entry name" value="FLAVIN REDUCTASE-RELATED"/>
    <property type="match status" value="1"/>
</dbReference>
<comment type="caution">
    <text evidence="2">The sequence shown here is derived from an EMBL/GenBank/DDBJ whole genome shotgun (WGS) entry which is preliminary data.</text>
</comment>
<gene>
    <name evidence="2" type="ORF">OJ997_09365</name>
</gene>
<reference evidence="2" key="1">
    <citation type="submission" date="2022-10" db="EMBL/GenBank/DDBJ databases">
        <title>The WGS of Solirubrobacter phytolaccae KCTC 29190.</title>
        <authorList>
            <person name="Jiang Z."/>
        </authorList>
    </citation>
    <scope>NUCLEOTIDE SEQUENCE</scope>
    <source>
        <strain evidence="2">KCTC 29190</strain>
    </source>
</reference>
<accession>A0A9X3S8M9</accession>
<keyword evidence="3" id="KW-1185">Reference proteome</keyword>
<dbReference type="Proteomes" id="UP001147653">
    <property type="component" value="Unassembled WGS sequence"/>
</dbReference>
<dbReference type="EMBL" id="JAPDDP010000013">
    <property type="protein sequence ID" value="MDA0180501.1"/>
    <property type="molecule type" value="Genomic_DNA"/>
</dbReference>
<dbReference type="RefSeq" id="WP_270024814.1">
    <property type="nucleotide sequence ID" value="NZ_JAPDDP010000013.1"/>
</dbReference>
<dbReference type="AlphaFoldDB" id="A0A9X3S8M9"/>
<organism evidence="2 3">
    <name type="scientific">Solirubrobacter phytolaccae</name>
    <dbReference type="NCBI Taxonomy" id="1404360"/>
    <lineage>
        <taxon>Bacteria</taxon>
        <taxon>Bacillati</taxon>
        <taxon>Actinomycetota</taxon>
        <taxon>Thermoleophilia</taxon>
        <taxon>Solirubrobacterales</taxon>
        <taxon>Solirubrobacteraceae</taxon>
        <taxon>Solirubrobacter</taxon>
    </lineage>
</organism>
<dbReference type="Pfam" id="PF13460">
    <property type="entry name" value="NAD_binding_10"/>
    <property type="match status" value="1"/>
</dbReference>
<dbReference type="SUPFAM" id="SSF51735">
    <property type="entry name" value="NAD(P)-binding Rossmann-fold domains"/>
    <property type="match status" value="1"/>
</dbReference>
<feature type="domain" description="NAD(P)-binding" evidence="1">
    <location>
        <begin position="7"/>
        <end position="185"/>
    </location>
</feature>
<evidence type="ECO:0000313" key="3">
    <source>
        <dbReference type="Proteomes" id="UP001147653"/>
    </source>
</evidence>
<protein>
    <submittedName>
        <fullName evidence="2">SDR family oxidoreductase</fullName>
    </submittedName>
</protein>
<sequence length="221" mass="22818">MDVLVAGGHGQIARRLLRILAAHGHNARGLIRNPDHVADLEADGAHPVLCDLEHDDLVPHIGGANAIVFAAGAGPGSGPERKQTVDYGAAVKCIEAAQATGVDRFVIVSSIGIQDAVHAGPMREYLEAKGAADDALRTSGLSWTIVKPGVLTDEPGSGTVDLSTGSGRRDPVSRDNVALVLYHVLLADNAIRAEFELFDGPTPAADAVQALLPGSGPVNVL</sequence>
<dbReference type="InterPro" id="IPR036291">
    <property type="entry name" value="NAD(P)-bd_dom_sf"/>
</dbReference>
<evidence type="ECO:0000259" key="1">
    <source>
        <dbReference type="Pfam" id="PF13460"/>
    </source>
</evidence>
<evidence type="ECO:0000313" key="2">
    <source>
        <dbReference type="EMBL" id="MDA0180501.1"/>
    </source>
</evidence>
<dbReference type="InterPro" id="IPR016040">
    <property type="entry name" value="NAD(P)-bd_dom"/>
</dbReference>